<evidence type="ECO:0000313" key="5">
    <source>
        <dbReference type="Proteomes" id="UP000229816"/>
    </source>
</evidence>
<evidence type="ECO:0000313" key="4">
    <source>
        <dbReference type="EMBL" id="PJC28436.1"/>
    </source>
</evidence>
<dbReference type="GO" id="GO:0006754">
    <property type="term" value="P:ATP biosynthetic process"/>
    <property type="evidence" value="ECO:0007669"/>
    <property type="project" value="TreeGrafter"/>
</dbReference>
<sequence length="146" mass="16759">MPKAKIKREFSAGGVVFRKEPEGVLWLVVKPKGNTRWRFPKGWIEPGESSAEAAKREVKEEGGVEAEVLGKVGNEKYFFVQDKQKIFKTVTFYLMEYIQEAEGGFSWETEELDWLPFKEAKKRLAFEKEKEILEKARELLGKGGVA</sequence>
<keyword evidence="1 2" id="KW-0378">Hydrolase</keyword>
<evidence type="ECO:0000256" key="1">
    <source>
        <dbReference type="ARBA" id="ARBA00022801"/>
    </source>
</evidence>
<dbReference type="InterPro" id="IPR015797">
    <property type="entry name" value="NUDIX_hydrolase-like_dom_sf"/>
</dbReference>
<dbReference type="CDD" id="cd03673">
    <property type="entry name" value="NUDIX_Ap6A_hydrolase"/>
    <property type="match status" value="1"/>
</dbReference>
<dbReference type="SUPFAM" id="SSF55811">
    <property type="entry name" value="Nudix"/>
    <property type="match status" value="1"/>
</dbReference>
<accession>A0A2M8ETN8</accession>
<dbReference type="GO" id="GO:0006167">
    <property type="term" value="P:AMP biosynthetic process"/>
    <property type="evidence" value="ECO:0007669"/>
    <property type="project" value="TreeGrafter"/>
</dbReference>
<dbReference type="InterPro" id="IPR020084">
    <property type="entry name" value="NUDIX_hydrolase_CS"/>
</dbReference>
<evidence type="ECO:0000256" key="2">
    <source>
        <dbReference type="RuleBase" id="RU003476"/>
    </source>
</evidence>
<evidence type="ECO:0000259" key="3">
    <source>
        <dbReference type="PROSITE" id="PS51462"/>
    </source>
</evidence>
<gene>
    <name evidence="4" type="ORF">CO054_00135</name>
</gene>
<dbReference type="PANTHER" id="PTHR21340">
    <property type="entry name" value="DIADENOSINE 5,5-P1,P4-TETRAPHOSPHATE PYROPHOSPHOHYDROLASE MUTT"/>
    <property type="match status" value="1"/>
</dbReference>
<dbReference type="Gene3D" id="3.90.79.10">
    <property type="entry name" value="Nucleoside Triphosphate Pyrophosphohydrolase"/>
    <property type="match status" value="1"/>
</dbReference>
<name>A0A2M8ETN8_9BACT</name>
<dbReference type="InterPro" id="IPR020476">
    <property type="entry name" value="Nudix_hydrolase"/>
</dbReference>
<organism evidence="4 5">
    <name type="scientific">Candidatus Shapirobacteria bacterium CG_4_9_14_0_2_um_filter_39_11</name>
    <dbReference type="NCBI Taxonomy" id="1974478"/>
    <lineage>
        <taxon>Bacteria</taxon>
        <taxon>Candidatus Shapironibacteriota</taxon>
    </lineage>
</organism>
<dbReference type="GO" id="GO:0004081">
    <property type="term" value="F:bis(5'-nucleosyl)-tetraphosphatase (asymmetrical) activity"/>
    <property type="evidence" value="ECO:0007669"/>
    <property type="project" value="TreeGrafter"/>
</dbReference>
<reference evidence="5" key="1">
    <citation type="submission" date="2017-09" db="EMBL/GenBank/DDBJ databases">
        <title>Depth-based differentiation of microbial function through sediment-hosted aquifers and enrichment of novel symbionts in the deep terrestrial subsurface.</title>
        <authorList>
            <person name="Probst A.J."/>
            <person name="Ladd B."/>
            <person name="Jarett J.K."/>
            <person name="Geller-Mcgrath D.E."/>
            <person name="Sieber C.M.K."/>
            <person name="Emerson J.B."/>
            <person name="Anantharaman K."/>
            <person name="Thomas B.C."/>
            <person name="Malmstrom R."/>
            <person name="Stieglmeier M."/>
            <person name="Klingl A."/>
            <person name="Woyke T."/>
            <person name="Ryan C.M."/>
            <person name="Banfield J.F."/>
        </authorList>
    </citation>
    <scope>NUCLEOTIDE SEQUENCE [LARGE SCALE GENOMIC DNA]</scope>
</reference>
<proteinExistence type="inferred from homology"/>
<feature type="domain" description="Nudix hydrolase" evidence="3">
    <location>
        <begin position="7"/>
        <end position="137"/>
    </location>
</feature>
<dbReference type="InterPro" id="IPR051325">
    <property type="entry name" value="Nudix_hydrolase_domain"/>
</dbReference>
<comment type="similarity">
    <text evidence="2">Belongs to the Nudix hydrolase family.</text>
</comment>
<dbReference type="Proteomes" id="UP000229816">
    <property type="component" value="Unassembled WGS sequence"/>
</dbReference>
<dbReference type="PROSITE" id="PS51462">
    <property type="entry name" value="NUDIX"/>
    <property type="match status" value="1"/>
</dbReference>
<dbReference type="PROSITE" id="PS00893">
    <property type="entry name" value="NUDIX_BOX"/>
    <property type="match status" value="1"/>
</dbReference>
<protein>
    <submittedName>
        <fullName evidence="4">NUDIX hydrolase</fullName>
    </submittedName>
</protein>
<dbReference type="EMBL" id="PFSF01000004">
    <property type="protein sequence ID" value="PJC28436.1"/>
    <property type="molecule type" value="Genomic_DNA"/>
</dbReference>
<dbReference type="AlphaFoldDB" id="A0A2M8ETN8"/>
<dbReference type="PRINTS" id="PR00502">
    <property type="entry name" value="NUDIXFAMILY"/>
</dbReference>
<dbReference type="Pfam" id="PF00293">
    <property type="entry name" value="NUDIX"/>
    <property type="match status" value="1"/>
</dbReference>
<dbReference type="PANTHER" id="PTHR21340:SF0">
    <property type="entry name" value="BIS(5'-NUCLEOSYL)-TETRAPHOSPHATASE [ASYMMETRICAL]"/>
    <property type="match status" value="1"/>
</dbReference>
<dbReference type="InterPro" id="IPR000086">
    <property type="entry name" value="NUDIX_hydrolase_dom"/>
</dbReference>
<comment type="caution">
    <text evidence="4">The sequence shown here is derived from an EMBL/GenBank/DDBJ whole genome shotgun (WGS) entry which is preliminary data.</text>
</comment>